<dbReference type="EMBL" id="OV170225">
    <property type="protein sequence ID" value="CAH0725196.1"/>
    <property type="molecule type" value="Genomic_DNA"/>
</dbReference>
<dbReference type="GO" id="GO:0008033">
    <property type="term" value="P:tRNA processing"/>
    <property type="evidence" value="ECO:0007669"/>
    <property type="project" value="UniProtKB-KW"/>
</dbReference>
<feature type="non-terminal residue" evidence="13">
    <location>
        <position position="303"/>
    </location>
</feature>
<keyword evidence="1" id="KW-0819">tRNA processing</keyword>
<evidence type="ECO:0000256" key="11">
    <source>
        <dbReference type="ARBA" id="ARBA00047635"/>
    </source>
</evidence>
<comment type="catalytic activity">
    <reaction evidence="11">
        <text>adenosine(37) in tRNA(Ala) + H2O + H(+) = inosine(37) in tRNA(Ala) + NH4(+)</text>
        <dbReference type="Rhea" id="RHEA:50968"/>
        <dbReference type="Rhea" id="RHEA-COMP:12855"/>
        <dbReference type="Rhea" id="RHEA-COMP:12856"/>
        <dbReference type="ChEBI" id="CHEBI:15377"/>
        <dbReference type="ChEBI" id="CHEBI:15378"/>
        <dbReference type="ChEBI" id="CHEBI:28938"/>
        <dbReference type="ChEBI" id="CHEBI:74411"/>
        <dbReference type="ChEBI" id="CHEBI:82852"/>
        <dbReference type="EC" id="3.5.4.34"/>
    </reaction>
</comment>
<evidence type="ECO:0000259" key="12">
    <source>
        <dbReference type="PROSITE" id="PS50141"/>
    </source>
</evidence>
<comment type="function">
    <text evidence="6">Specifically deaminates adenosine-37 to inosine in tRNA-Ala.</text>
</comment>
<dbReference type="GO" id="GO:0043829">
    <property type="term" value="F:tRNA-specific adenosine-37 deaminase activity"/>
    <property type="evidence" value="ECO:0007669"/>
    <property type="project" value="UniProtKB-EC"/>
</dbReference>
<feature type="domain" description="A to I editase" evidence="12">
    <location>
        <begin position="18"/>
        <end position="286"/>
    </location>
</feature>
<keyword evidence="3" id="KW-0378">Hydrolase</keyword>
<evidence type="ECO:0000256" key="6">
    <source>
        <dbReference type="ARBA" id="ARBA00037784"/>
    </source>
</evidence>
<dbReference type="AlphaFoldDB" id="A0A8J9URR2"/>
<proteinExistence type="inferred from homology"/>
<evidence type="ECO:0000256" key="5">
    <source>
        <dbReference type="ARBA" id="ARBA00037026"/>
    </source>
</evidence>
<keyword evidence="14" id="KW-1185">Reference proteome</keyword>
<dbReference type="OrthoDB" id="10268011at2759"/>
<evidence type="ECO:0000256" key="7">
    <source>
        <dbReference type="ARBA" id="ARBA00038326"/>
    </source>
</evidence>
<name>A0A8J9URR2_9NEOP</name>
<gene>
    <name evidence="13" type="ORF">BINO364_LOCUS10808</name>
</gene>
<evidence type="ECO:0000256" key="9">
    <source>
        <dbReference type="ARBA" id="ARBA00040502"/>
    </source>
</evidence>
<evidence type="ECO:0000256" key="4">
    <source>
        <dbReference type="ARBA" id="ARBA00022833"/>
    </source>
</evidence>
<dbReference type="PROSITE" id="PS50141">
    <property type="entry name" value="A_DEAMIN_EDITASE"/>
    <property type="match status" value="1"/>
</dbReference>
<dbReference type="PANTHER" id="PTHR46516:SF1">
    <property type="entry name" value="TRNA-SPECIFIC ADENOSINE DEAMINASE 1"/>
    <property type="match status" value="1"/>
</dbReference>
<dbReference type="SMART" id="SM00552">
    <property type="entry name" value="ADEAMc"/>
    <property type="match status" value="1"/>
</dbReference>
<evidence type="ECO:0000256" key="2">
    <source>
        <dbReference type="ARBA" id="ARBA00022723"/>
    </source>
</evidence>
<dbReference type="Pfam" id="PF02137">
    <property type="entry name" value="A_deamin"/>
    <property type="match status" value="1"/>
</dbReference>
<dbReference type="InterPro" id="IPR002466">
    <property type="entry name" value="A_deamin"/>
</dbReference>
<dbReference type="GO" id="GO:0003723">
    <property type="term" value="F:RNA binding"/>
    <property type="evidence" value="ECO:0007669"/>
    <property type="project" value="InterPro"/>
</dbReference>
<reference evidence="13" key="1">
    <citation type="submission" date="2021-12" db="EMBL/GenBank/DDBJ databases">
        <authorList>
            <person name="Martin H S."/>
        </authorList>
    </citation>
    <scope>NUCLEOTIDE SEQUENCE</scope>
</reference>
<evidence type="ECO:0000256" key="1">
    <source>
        <dbReference type="ARBA" id="ARBA00022694"/>
    </source>
</evidence>
<sequence>MKIRKEQVRNALGHQRCLQQMPCGDASIIPIKGEEDDFGKLILSKRGAMDDNCDIECKKQKIDIYRTGAKCLPHTQQDPKGSGENYHIVGKVRTKPGRGDHTLSVSCSDKIARWIHLGIQGSLLYMLLYEPLTIKHFIFGAGVPYSVETLNRAFLLRDSYLSIKDRLKEIPKFYKSSIKFIHTRGAVNIRPAPGSIVWVNTTDRLVEVAVHGLKLGVTKKKANSANSSLCISKYNLYKKFHEVILKSKELKTNICSSEPLSNIPYNEMKKKSVKYQSQWSKIKEGFFKTWTMKPDMWNFTIKN</sequence>
<protein>
    <recommendedName>
        <fullName evidence="9">tRNA-specific adenosine deaminase 1</fullName>
        <ecNumber evidence="8">3.5.4.34</ecNumber>
    </recommendedName>
    <alternativeName>
        <fullName evidence="10">tRNA-specific adenosine-37 deaminase</fullName>
    </alternativeName>
</protein>
<dbReference type="Proteomes" id="UP000838878">
    <property type="component" value="Chromosome 5"/>
</dbReference>
<dbReference type="PANTHER" id="PTHR46516">
    <property type="entry name" value="TRNA-SPECIFIC ADENOSINE DEAMINASE 1"/>
    <property type="match status" value="1"/>
</dbReference>
<keyword evidence="4" id="KW-0862">Zinc</keyword>
<evidence type="ECO:0000313" key="13">
    <source>
        <dbReference type="EMBL" id="CAH0725196.1"/>
    </source>
</evidence>
<accession>A0A8J9URR2</accession>
<comment type="similarity">
    <text evidence="7">Belongs to the ADAT1 family.</text>
</comment>
<evidence type="ECO:0000256" key="8">
    <source>
        <dbReference type="ARBA" id="ARBA00038940"/>
    </source>
</evidence>
<keyword evidence="2" id="KW-0479">Metal-binding</keyword>
<dbReference type="EC" id="3.5.4.34" evidence="8"/>
<dbReference type="GO" id="GO:0046872">
    <property type="term" value="F:metal ion binding"/>
    <property type="evidence" value="ECO:0007669"/>
    <property type="project" value="UniProtKB-KW"/>
</dbReference>
<evidence type="ECO:0000256" key="10">
    <source>
        <dbReference type="ARBA" id="ARBA00041760"/>
    </source>
</evidence>
<evidence type="ECO:0000256" key="3">
    <source>
        <dbReference type="ARBA" id="ARBA00022801"/>
    </source>
</evidence>
<organism evidence="13 14">
    <name type="scientific">Brenthis ino</name>
    <name type="common">lesser marbled fritillary</name>
    <dbReference type="NCBI Taxonomy" id="405034"/>
    <lineage>
        <taxon>Eukaryota</taxon>
        <taxon>Metazoa</taxon>
        <taxon>Ecdysozoa</taxon>
        <taxon>Arthropoda</taxon>
        <taxon>Hexapoda</taxon>
        <taxon>Insecta</taxon>
        <taxon>Pterygota</taxon>
        <taxon>Neoptera</taxon>
        <taxon>Endopterygota</taxon>
        <taxon>Lepidoptera</taxon>
        <taxon>Glossata</taxon>
        <taxon>Ditrysia</taxon>
        <taxon>Papilionoidea</taxon>
        <taxon>Nymphalidae</taxon>
        <taxon>Heliconiinae</taxon>
        <taxon>Argynnini</taxon>
        <taxon>Brenthis</taxon>
    </lineage>
</organism>
<evidence type="ECO:0000313" key="14">
    <source>
        <dbReference type="Proteomes" id="UP000838878"/>
    </source>
</evidence>
<comment type="cofactor">
    <cofactor evidence="5">
        <name>1D-myo-inositol hexakisphosphate</name>
        <dbReference type="ChEBI" id="CHEBI:58130"/>
    </cofactor>
</comment>